<dbReference type="Gene3D" id="3.40.50.1820">
    <property type="entry name" value="alpha/beta hydrolase"/>
    <property type="match status" value="1"/>
</dbReference>
<evidence type="ECO:0000256" key="1">
    <source>
        <dbReference type="ARBA" id="ARBA00022801"/>
    </source>
</evidence>
<keyword evidence="4" id="KW-1185">Reference proteome</keyword>
<evidence type="ECO:0000313" key="4">
    <source>
        <dbReference type="Proteomes" id="UP001227831"/>
    </source>
</evidence>
<organism evidence="3 4">
    <name type="scientific">Lactiplantibacillus brownii</name>
    <dbReference type="NCBI Taxonomy" id="3069269"/>
    <lineage>
        <taxon>Bacteria</taxon>
        <taxon>Bacillati</taxon>
        <taxon>Bacillota</taxon>
        <taxon>Bacilli</taxon>
        <taxon>Lactobacillales</taxon>
        <taxon>Lactobacillaceae</taxon>
        <taxon>Lactiplantibacillus</taxon>
    </lineage>
</organism>
<dbReference type="EMBL" id="JAVCWF010000001">
    <property type="protein sequence ID" value="MDQ7937332.1"/>
    <property type="molecule type" value="Genomic_DNA"/>
</dbReference>
<evidence type="ECO:0000313" key="3">
    <source>
        <dbReference type="EMBL" id="MDQ7937332.1"/>
    </source>
</evidence>
<dbReference type="Proteomes" id="UP001227831">
    <property type="component" value="Unassembled WGS sequence"/>
</dbReference>
<proteinExistence type="predicted"/>
<dbReference type="SUPFAM" id="SSF53474">
    <property type="entry name" value="alpha/beta-Hydrolases"/>
    <property type="match status" value="1"/>
</dbReference>
<keyword evidence="1 3" id="KW-0378">Hydrolase</keyword>
<feature type="domain" description="Peptidase S9 prolyl oligopeptidase catalytic" evidence="2">
    <location>
        <begin position="88"/>
        <end position="248"/>
    </location>
</feature>
<dbReference type="PANTHER" id="PTHR22946">
    <property type="entry name" value="DIENELACTONE HYDROLASE DOMAIN-CONTAINING PROTEIN-RELATED"/>
    <property type="match status" value="1"/>
</dbReference>
<reference evidence="3 4" key="1">
    <citation type="journal article" date="2023" name="Int. J. Syst. Evol. Microbiol.">
        <title>Lactiplantibacillus brownii sp. nov., a novel psychrotolerant species isolated from sauerkraut.</title>
        <authorList>
            <person name="Heng Y.C."/>
            <person name="Silvaraju S."/>
            <person name="Lee J.K.Y."/>
            <person name="Kittelmann S."/>
        </authorList>
    </citation>
    <scope>NUCLEOTIDE SEQUENCE [LARGE SCALE GENOMIC DNA]</scope>
    <source>
        <strain evidence="3 4">WILCCON 0030</strain>
    </source>
</reference>
<dbReference type="GO" id="GO:0016787">
    <property type="term" value="F:hydrolase activity"/>
    <property type="evidence" value="ECO:0007669"/>
    <property type="project" value="UniProtKB-KW"/>
</dbReference>
<accession>A0ABU1A8T5</accession>
<dbReference type="InterPro" id="IPR001375">
    <property type="entry name" value="Peptidase_S9_cat"/>
</dbReference>
<name>A0ABU1A8T5_9LACO</name>
<dbReference type="PANTHER" id="PTHR22946:SF9">
    <property type="entry name" value="POLYKETIDE TRANSFERASE AF380"/>
    <property type="match status" value="1"/>
</dbReference>
<sequence>MVEILQRKLQDVPILEVVNDDFRYQATPLVVFYHGWRSEKELVLTQARKLAQKNIRVVLPDAMNHGQRQQPISTLPSFTFWNSIQGNLAEFQLIIEFYRQRQLIKANQIGVGGYSMGGMTTGALLTQHPEIKAATIIMGTPNLNAYAQLVRESAAKHQLYLPTDMRLLTSWIDHYDLALHPETIAGRPLLFWHGTDDERIPYAQSRDFFDRIHPETYAEQVAFITGYQAKHLVKIPLMEKIANFFDYYLTE</sequence>
<comment type="caution">
    <text evidence="3">The sequence shown here is derived from an EMBL/GenBank/DDBJ whole genome shotgun (WGS) entry which is preliminary data.</text>
</comment>
<dbReference type="Pfam" id="PF00326">
    <property type="entry name" value="Peptidase_S9"/>
    <property type="match status" value="1"/>
</dbReference>
<gene>
    <name evidence="3" type="ORF">RA086_06790</name>
</gene>
<dbReference type="InterPro" id="IPR050261">
    <property type="entry name" value="FrsA_esterase"/>
</dbReference>
<dbReference type="InterPro" id="IPR029058">
    <property type="entry name" value="AB_hydrolase_fold"/>
</dbReference>
<protein>
    <submittedName>
        <fullName evidence="3">Alpha/beta fold hydrolase</fullName>
    </submittedName>
</protein>
<evidence type="ECO:0000259" key="2">
    <source>
        <dbReference type="Pfam" id="PF00326"/>
    </source>
</evidence>
<dbReference type="RefSeq" id="WP_308703084.1">
    <property type="nucleotide sequence ID" value="NZ_AP027463.1"/>
</dbReference>